<gene>
    <name evidence="2" type="ORF">LTRI10_LOCUS20920</name>
</gene>
<reference evidence="2 3" key="1">
    <citation type="submission" date="2024-04" db="EMBL/GenBank/DDBJ databases">
        <authorList>
            <person name="Fracassetti M."/>
        </authorList>
    </citation>
    <scope>NUCLEOTIDE SEQUENCE [LARGE SCALE GENOMIC DNA]</scope>
</reference>
<evidence type="ECO:0000256" key="1">
    <source>
        <dbReference type="SAM" id="MobiDB-lite"/>
    </source>
</evidence>
<sequence length="186" mass="20177">MGSRFTTLYEEDDNDQVSEQMPQEVHVFEAVRQQGNQGGTALKSQGKNKRSGHEGKDGNYKSAEMLARAKVVEMSVLEGRVVDKEQPARAFNPTPFAAETGSLISGLPAQSVRNIQDEAMVTTMLEVEQVLGAKLGVDTKAKPPDKGNDKSNGNIEGTRHLIGKTSVMQNEMEKGSLITKAPNHPV</sequence>
<dbReference type="Proteomes" id="UP001497516">
    <property type="component" value="Chromosome 3"/>
</dbReference>
<name>A0AAV2E0D3_9ROSI</name>
<proteinExistence type="predicted"/>
<protein>
    <submittedName>
        <fullName evidence="2">Uncharacterized protein</fullName>
    </submittedName>
</protein>
<evidence type="ECO:0000313" key="2">
    <source>
        <dbReference type="EMBL" id="CAL1379396.1"/>
    </source>
</evidence>
<feature type="region of interest" description="Disordered" evidence="1">
    <location>
        <begin position="33"/>
        <end position="62"/>
    </location>
</feature>
<feature type="compositionally biased region" description="Basic and acidic residues" evidence="1">
    <location>
        <begin position="138"/>
        <end position="149"/>
    </location>
</feature>
<feature type="region of interest" description="Disordered" evidence="1">
    <location>
        <begin position="138"/>
        <end position="186"/>
    </location>
</feature>
<dbReference type="AlphaFoldDB" id="A0AAV2E0D3"/>
<organism evidence="2 3">
    <name type="scientific">Linum trigynum</name>
    <dbReference type="NCBI Taxonomy" id="586398"/>
    <lineage>
        <taxon>Eukaryota</taxon>
        <taxon>Viridiplantae</taxon>
        <taxon>Streptophyta</taxon>
        <taxon>Embryophyta</taxon>
        <taxon>Tracheophyta</taxon>
        <taxon>Spermatophyta</taxon>
        <taxon>Magnoliopsida</taxon>
        <taxon>eudicotyledons</taxon>
        <taxon>Gunneridae</taxon>
        <taxon>Pentapetalae</taxon>
        <taxon>rosids</taxon>
        <taxon>fabids</taxon>
        <taxon>Malpighiales</taxon>
        <taxon>Linaceae</taxon>
        <taxon>Linum</taxon>
    </lineage>
</organism>
<dbReference type="EMBL" id="OZ034816">
    <property type="protein sequence ID" value="CAL1379396.1"/>
    <property type="molecule type" value="Genomic_DNA"/>
</dbReference>
<evidence type="ECO:0000313" key="3">
    <source>
        <dbReference type="Proteomes" id="UP001497516"/>
    </source>
</evidence>
<accession>A0AAV2E0D3</accession>
<keyword evidence="3" id="KW-1185">Reference proteome</keyword>